<proteinExistence type="predicted"/>
<keyword evidence="2" id="KW-1185">Reference proteome</keyword>
<sequence>MKISSLRLVPECRALSGTTPCSLLEASGLIPRPVVEFDYKRHLGVGPTLSRNDLSFDLSDSKCWVFEWIVGFLWSVWRSMKINVLRPGFTVYFWLLEGLSGGVGHPCRPYHNILVDSTDDQSESTIQVLVDMLRVCVMDFRGVVVVRLVGLSLQSLGQYDAVELYDRLTYIEEPVASIDRVVRPLRSRANPMVKAASMVGMSPEAFGVTLGPFCVLAYEILLKADFGQHAWMKISSVRLVLESRVWSRTILRSLPEAFDLIPRPVVEFG</sequence>
<dbReference type="Proteomes" id="UP001234989">
    <property type="component" value="Chromosome 9"/>
</dbReference>
<accession>A0AAF0UHX3</accession>
<dbReference type="EMBL" id="CP133620">
    <property type="protein sequence ID" value="WMV45821.1"/>
    <property type="molecule type" value="Genomic_DNA"/>
</dbReference>
<reference evidence="1" key="1">
    <citation type="submission" date="2023-08" db="EMBL/GenBank/DDBJ databases">
        <title>A de novo genome assembly of Solanum verrucosum Schlechtendal, a Mexican diploid species geographically isolated from the other diploid A-genome species in potato relatives.</title>
        <authorList>
            <person name="Hosaka K."/>
        </authorList>
    </citation>
    <scope>NUCLEOTIDE SEQUENCE</scope>
    <source>
        <tissue evidence="1">Young leaves</tissue>
    </source>
</reference>
<organism evidence="1 2">
    <name type="scientific">Solanum verrucosum</name>
    <dbReference type="NCBI Taxonomy" id="315347"/>
    <lineage>
        <taxon>Eukaryota</taxon>
        <taxon>Viridiplantae</taxon>
        <taxon>Streptophyta</taxon>
        <taxon>Embryophyta</taxon>
        <taxon>Tracheophyta</taxon>
        <taxon>Spermatophyta</taxon>
        <taxon>Magnoliopsida</taxon>
        <taxon>eudicotyledons</taxon>
        <taxon>Gunneridae</taxon>
        <taxon>Pentapetalae</taxon>
        <taxon>asterids</taxon>
        <taxon>lamiids</taxon>
        <taxon>Solanales</taxon>
        <taxon>Solanaceae</taxon>
        <taxon>Solanoideae</taxon>
        <taxon>Solaneae</taxon>
        <taxon>Solanum</taxon>
    </lineage>
</organism>
<evidence type="ECO:0000313" key="2">
    <source>
        <dbReference type="Proteomes" id="UP001234989"/>
    </source>
</evidence>
<dbReference type="AlphaFoldDB" id="A0AAF0UHX3"/>
<name>A0AAF0UHX3_SOLVR</name>
<gene>
    <name evidence="1" type="ORF">MTR67_039206</name>
</gene>
<evidence type="ECO:0000313" key="1">
    <source>
        <dbReference type="EMBL" id="WMV45821.1"/>
    </source>
</evidence>
<protein>
    <submittedName>
        <fullName evidence="1">Uncharacterized protein</fullName>
    </submittedName>
</protein>